<name>A0A5J4UNN7_9EUKA</name>
<feature type="compositionally biased region" description="Basic and acidic residues" evidence="1">
    <location>
        <begin position="97"/>
        <end position="116"/>
    </location>
</feature>
<feature type="region of interest" description="Disordered" evidence="1">
    <location>
        <begin position="86"/>
        <end position="116"/>
    </location>
</feature>
<evidence type="ECO:0000313" key="3">
    <source>
        <dbReference type="Proteomes" id="UP000324800"/>
    </source>
</evidence>
<protein>
    <submittedName>
        <fullName evidence="2">Uncharacterized protein</fullName>
    </submittedName>
</protein>
<sequence length="310" mass="35553">QVKTGVRYYPSCRNVGEIGLENIREQMPNEYKDKLRIPGLVLGDIEPQCEKACQKKEGNAEDDKLLDQMDAMQKIFADSRDCSIIRRSQLPTNENSSTKDERMERKVSSYQEDKGSHNILEREDKIERSSMLQDGYSKTLLNDRCVRNRPGSDTGGSLESTGANLCVKDMEQNFESQFLKSKRNESCSDESETFYQDFSEGKISLLSNNQHSSRILSAEIITKRDDDTIIEESERIRNTIWNQNLNGTYSWNVELNNRQLDQDGNKQKPLTGSTCAAEYEPKASDLLNVKWLRKLNQQVMKKKLQLVTGQ</sequence>
<comment type="caution">
    <text evidence="2">The sequence shown here is derived from an EMBL/GenBank/DDBJ whole genome shotgun (WGS) entry which is preliminary data.</text>
</comment>
<gene>
    <name evidence="2" type="ORF">EZS28_032125</name>
</gene>
<accession>A0A5J4UNN7</accession>
<dbReference type="AlphaFoldDB" id="A0A5J4UNN7"/>
<dbReference type="Proteomes" id="UP000324800">
    <property type="component" value="Unassembled WGS sequence"/>
</dbReference>
<reference evidence="2 3" key="1">
    <citation type="submission" date="2019-03" db="EMBL/GenBank/DDBJ databases">
        <title>Single cell metagenomics reveals metabolic interactions within the superorganism composed of flagellate Streblomastix strix and complex community of Bacteroidetes bacteria on its surface.</title>
        <authorList>
            <person name="Treitli S.C."/>
            <person name="Kolisko M."/>
            <person name="Husnik F."/>
            <person name="Keeling P."/>
            <person name="Hampl V."/>
        </authorList>
    </citation>
    <scope>NUCLEOTIDE SEQUENCE [LARGE SCALE GENOMIC DNA]</scope>
    <source>
        <strain evidence="2">ST1C</strain>
    </source>
</reference>
<feature type="non-terminal residue" evidence="2">
    <location>
        <position position="1"/>
    </location>
</feature>
<proteinExistence type="predicted"/>
<dbReference type="EMBL" id="SNRW01013667">
    <property type="protein sequence ID" value="KAA6372346.1"/>
    <property type="molecule type" value="Genomic_DNA"/>
</dbReference>
<organism evidence="2 3">
    <name type="scientific">Streblomastix strix</name>
    <dbReference type="NCBI Taxonomy" id="222440"/>
    <lineage>
        <taxon>Eukaryota</taxon>
        <taxon>Metamonada</taxon>
        <taxon>Preaxostyla</taxon>
        <taxon>Oxymonadida</taxon>
        <taxon>Streblomastigidae</taxon>
        <taxon>Streblomastix</taxon>
    </lineage>
</organism>
<evidence type="ECO:0000313" key="2">
    <source>
        <dbReference type="EMBL" id="KAA6372346.1"/>
    </source>
</evidence>
<evidence type="ECO:0000256" key="1">
    <source>
        <dbReference type="SAM" id="MobiDB-lite"/>
    </source>
</evidence>